<feature type="transmembrane region" description="Helical" evidence="5">
    <location>
        <begin position="77"/>
        <end position="95"/>
    </location>
</feature>
<feature type="domain" description="DUF5935" evidence="7">
    <location>
        <begin position="4"/>
        <end position="188"/>
    </location>
</feature>
<dbReference type="PANTHER" id="PTHR37422">
    <property type="entry name" value="TEICHURONIC ACID BIOSYNTHESIS PROTEIN TUAE"/>
    <property type="match status" value="1"/>
</dbReference>
<feature type="transmembrane region" description="Helical" evidence="5">
    <location>
        <begin position="199"/>
        <end position="229"/>
    </location>
</feature>
<dbReference type="Proteomes" id="UP000315400">
    <property type="component" value="Unassembled WGS sequence"/>
</dbReference>
<dbReference type="EMBL" id="VIFK01000147">
    <property type="protein sequence ID" value="TQE98717.1"/>
    <property type="molecule type" value="Genomic_DNA"/>
</dbReference>
<proteinExistence type="predicted"/>
<feature type="transmembrane region" description="Helical" evidence="5">
    <location>
        <begin position="338"/>
        <end position="357"/>
    </location>
</feature>
<feature type="transmembrane region" description="Helical" evidence="5">
    <location>
        <begin position="45"/>
        <end position="65"/>
    </location>
</feature>
<dbReference type="NCBIfam" id="TIGR03097">
    <property type="entry name" value="PEP_O_lig_1"/>
    <property type="match status" value="1"/>
</dbReference>
<evidence type="ECO:0000259" key="7">
    <source>
        <dbReference type="Pfam" id="PF19358"/>
    </source>
</evidence>
<keyword evidence="8" id="KW-0436">Ligase</keyword>
<comment type="caution">
    <text evidence="8">The sequence shown here is derived from an EMBL/GenBank/DDBJ whole genome shotgun (WGS) entry which is preliminary data.</text>
</comment>
<dbReference type="InterPro" id="IPR051533">
    <property type="entry name" value="WaaL-like"/>
</dbReference>
<evidence type="ECO:0000256" key="5">
    <source>
        <dbReference type="SAM" id="Phobius"/>
    </source>
</evidence>
<dbReference type="PANTHER" id="PTHR37422:SF13">
    <property type="entry name" value="LIPOPOLYSACCHARIDE BIOSYNTHESIS PROTEIN PA4999-RELATED"/>
    <property type="match status" value="1"/>
</dbReference>
<feature type="transmembrane region" description="Helical" evidence="5">
    <location>
        <begin position="377"/>
        <end position="410"/>
    </location>
</feature>
<reference evidence="8 9" key="1">
    <citation type="submission" date="2019-06" db="EMBL/GenBank/DDBJ databases">
        <title>Metagenome assembled Genome of Spiribacter salinus SL48-SHIP from the microbial mat of Salt Lake 48 (Novosibirsk region, Russia).</title>
        <authorList>
            <person name="Shipova A."/>
            <person name="Rozanov A.S."/>
            <person name="Bryanskaya A.V."/>
            <person name="Peltek S.E."/>
        </authorList>
    </citation>
    <scope>NUCLEOTIDE SEQUENCE [LARGE SCALE GENOMIC DNA]</scope>
    <source>
        <strain evidence="8">SL48-SHIP-2</strain>
    </source>
</reference>
<accession>A0A540VPL7</accession>
<evidence type="ECO:0000313" key="8">
    <source>
        <dbReference type="EMBL" id="TQE98717.1"/>
    </source>
</evidence>
<feature type="transmembrane region" description="Helical" evidence="5">
    <location>
        <begin position="107"/>
        <end position="124"/>
    </location>
</feature>
<gene>
    <name evidence="8" type="ORF">FKY71_12360</name>
</gene>
<feature type="transmembrane region" description="Helical" evidence="5">
    <location>
        <begin position="235"/>
        <end position="255"/>
    </location>
</feature>
<evidence type="ECO:0000256" key="3">
    <source>
        <dbReference type="ARBA" id="ARBA00022989"/>
    </source>
</evidence>
<dbReference type="InterPro" id="IPR007016">
    <property type="entry name" value="O-antigen_ligase-rel_domated"/>
</dbReference>
<dbReference type="InterPro" id="IPR045979">
    <property type="entry name" value="DUF5935"/>
</dbReference>
<feature type="domain" description="O-antigen ligase-related" evidence="6">
    <location>
        <begin position="201"/>
        <end position="346"/>
    </location>
</feature>
<evidence type="ECO:0000256" key="1">
    <source>
        <dbReference type="ARBA" id="ARBA00004141"/>
    </source>
</evidence>
<keyword evidence="4 5" id="KW-0472">Membrane</keyword>
<dbReference type="GO" id="GO:0016874">
    <property type="term" value="F:ligase activity"/>
    <property type="evidence" value="ECO:0007669"/>
    <property type="project" value="UniProtKB-KW"/>
</dbReference>
<keyword evidence="3 5" id="KW-1133">Transmembrane helix</keyword>
<dbReference type="AlphaFoldDB" id="A0A540VPL7"/>
<dbReference type="InterPro" id="IPR017528">
    <property type="entry name" value="CHP03097O-antigen_lig-rel"/>
</dbReference>
<evidence type="ECO:0000256" key="2">
    <source>
        <dbReference type="ARBA" id="ARBA00022692"/>
    </source>
</evidence>
<comment type="subcellular location">
    <subcellularLocation>
        <location evidence="1">Membrane</location>
        <topology evidence="1">Multi-pass membrane protein</topology>
    </subcellularLocation>
</comment>
<feature type="transmembrane region" description="Helical" evidence="5">
    <location>
        <begin position="129"/>
        <end position="150"/>
    </location>
</feature>
<keyword evidence="2 5" id="KW-0812">Transmembrane</keyword>
<evidence type="ECO:0000313" key="9">
    <source>
        <dbReference type="Proteomes" id="UP000315400"/>
    </source>
</evidence>
<dbReference type="Pfam" id="PF19358">
    <property type="entry name" value="DUF5935"/>
    <property type="match status" value="1"/>
</dbReference>
<dbReference type="Pfam" id="PF04932">
    <property type="entry name" value="Wzy_C"/>
    <property type="match status" value="1"/>
</dbReference>
<name>A0A540VPL7_9GAMM</name>
<protein>
    <submittedName>
        <fullName evidence="8">Putative O-glycosylation ligase, exosortase A system-associated</fullName>
    </submittedName>
</protein>
<organism evidence="8 9">
    <name type="scientific">Spiribacter salinus</name>
    <dbReference type="NCBI Taxonomy" id="1335746"/>
    <lineage>
        <taxon>Bacteria</taxon>
        <taxon>Pseudomonadati</taxon>
        <taxon>Pseudomonadota</taxon>
        <taxon>Gammaproteobacteria</taxon>
        <taxon>Chromatiales</taxon>
        <taxon>Ectothiorhodospiraceae</taxon>
        <taxon>Spiribacter</taxon>
    </lineage>
</organism>
<feature type="transmembrane region" description="Helical" evidence="5">
    <location>
        <begin position="170"/>
        <end position="187"/>
    </location>
</feature>
<dbReference type="GO" id="GO:0016020">
    <property type="term" value="C:membrane"/>
    <property type="evidence" value="ECO:0007669"/>
    <property type="project" value="UniProtKB-SubCell"/>
</dbReference>
<evidence type="ECO:0000259" key="6">
    <source>
        <dbReference type="Pfam" id="PF04932"/>
    </source>
</evidence>
<sequence length="433" mass="48136">MGLRDILVLFIVAGGAMLALGRPWIGVLTWNWISFMNPHRLAWNIQNLPVAQIVGVTTLLGLLFTRERRLPPLRAETVLLALLGAYFVLTTALAWDPVGSMYLLERTLKILLFIFVTMMLIYGWTKVRLLMLVTVASLGFYGAKGGIFAITTGGQYRVWGPPGSFITDNTALGLALCMVLPMTLFAARAEPKVWLRRALYAVFWLTIPAILFTYSRGALLGLIAVLLVIGWRYKIYGFILIVATAALLLLGQDLLPEHWVARQETTLNYEEDHSAMQRIQAWGVAFNVALERPLLGAGFDLAGASPDRWVSYANFLGEWNNIPRVSHSIFFQVLGQHGFLALGLFLTLIAVTIWRLGRTARTCTEGSVRWIGLYARGVQIALVPYCIAGAFLDLAYFDLFYTCVAFSVILDKERETSLASLRLGQQSGKEALP</sequence>
<evidence type="ECO:0000256" key="4">
    <source>
        <dbReference type="ARBA" id="ARBA00023136"/>
    </source>
</evidence>
<feature type="transmembrane region" description="Helical" evidence="5">
    <location>
        <begin position="7"/>
        <end position="25"/>
    </location>
</feature>